<feature type="domain" description="SAM-dependent MTase RsmB/NOP-type" evidence="7">
    <location>
        <begin position="23"/>
        <end position="303"/>
    </location>
</feature>
<dbReference type="InterPro" id="IPR031341">
    <property type="entry name" value="Methyltr_RsmF_N"/>
</dbReference>
<evidence type="ECO:0000256" key="2">
    <source>
        <dbReference type="ARBA" id="ARBA00022603"/>
    </source>
</evidence>
<dbReference type="Gene3D" id="3.40.50.150">
    <property type="entry name" value="Vaccinia Virus protein VP39"/>
    <property type="match status" value="1"/>
</dbReference>
<feature type="binding site" evidence="6">
    <location>
        <position position="185"/>
    </location>
    <ligand>
        <name>S-adenosyl-L-methionine</name>
        <dbReference type="ChEBI" id="CHEBI:59789"/>
    </ligand>
</feature>
<dbReference type="GO" id="GO:0008173">
    <property type="term" value="F:RNA methyltransferase activity"/>
    <property type="evidence" value="ECO:0007669"/>
    <property type="project" value="InterPro"/>
</dbReference>
<dbReference type="Pfam" id="PF01189">
    <property type="entry name" value="Methyltr_RsmB-F"/>
    <property type="match status" value="1"/>
</dbReference>
<dbReference type="Proteomes" id="UP000245489">
    <property type="component" value="Unassembled WGS sequence"/>
</dbReference>
<comment type="caution">
    <text evidence="8">The sequence shown here is derived from an EMBL/GenBank/DDBJ whole genome shotgun (WGS) entry which is preliminary data.</text>
</comment>
<sequence>MKIPQALIDSLQNVKGFHEEAFIKIHEQSESPTSIRLNPFKPIQKWGISQENTTDEGVSQVPWCEKGRYLATRPKFTFDPLFHAGAYYVQEASSMFLETALKQTVDLTKDLKVLDLCAAPGGKSTLINSLLTPESLLISNEVIRSRANILADNLTRWGTMNTVVTNNDPKDFARLTGFFDVLVIDAPCSGSGLFRKDPEAINEWSLDNVTMCSLRQKRIIGDVWASLKEGGTLIYSTCSYSEAENEDIVKWICEEFGAKNLTLDIANFQINTDLENTKAQSSLRFYPDQIKGEGFFIAAFKKLNSEKETFIRSGKPIKNNSRRTEREIFRTWVNGIDNFTWFEKNDDYFLINPDHEHIIKLLQSNLYLRKAGIRMGKIAGKDLIPDHELALSLYLSENIARRELSREQAISYLRRDDFTLEQAQKGWSLMTYEDHGLGWAKILPNRINNYYPKELRILSRA</sequence>
<dbReference type="InterPro" id="IPR023267">
    <property type="entry name" value="RCMT"/>
</dbReference>
<keyword evidence="9" id="KW-1185">Reference proteome</keyword>
<keyword evidence="4 6" id="KW-0949">S-adenosyl-L-methionine</keyword>
<dbReference type="Pfam" id="PF13636">
    <property type="entry name" value="Methyltranf_PUA"/>
    <property type="match status" value="1"/>
</dbReference>
<organism evidence="8 9">
    <name type="scientific">Arcicella aurantiaca</name>
    <dbReference type="NCBI Taxonomy" id="591202"/>
    <lineage>
        <taxon>Bacteria</taxon>
        <taxon>Pseudomonadati</taxon>
        <taxon>Bacteroidota</taxon>
        <taxon>Cytophagia</taxon>
        <taxon>Cytophagales</taxon>
        <taxon>Flectobacillaceae</taxon>
        <taxon>Arcicella</taxon>
    </lineage>
</organism>
<dbReference type="GO" id="GO:0001510">
    <property type="term" value="P:RNA methylation"/>
    <property type="evidence" value="ECO:0007669"/>
    <property type="project" value="InterPro"/>
</dbReference>
<dbReference type="RefSeq" id="WP_109741567.1">
    <property type="nucleotide sequence ID" value="NZ_QGGO01000003.1"/>
</dbReference>
<dbReference type="PANTHER" id="PTHR22807:SF30">
    <property type="entry name" value="28S RRNA (CYTOSINE(4447)-C(5))-METHYLTRANSFERASE-RELATED"/>
    <property type="match status" value="1"/>
</dbReference>
<dbReference type="Gene3D" id="3.30.70.1170">
    <property type="entry name" value="Sun protein, domain 3"/>
    <property type="match status" value="1"/>
</dbReference>
<keyword evidence="3 6" id="KW-0808">Transferase</keyword>
<feature type="binding site" evidence="6">
    <location>
        <begin position="117"/>
        <end position="123"/>
    </location>
    <ligand>
        <name>S-adenosyl-L-methionine</name>
        <dbReference type="ChEBI" id="CHEBI:59789"/>
    </ligand>
</feature>
<dbReference type="InterPro" id="IPR049560">
    <property type="entry name" value="MeTrfase_RsmB-F_NOP2_cat"/>
</dbReference>
<evidence type="ECO:0000313" key="8">
    <source>
        <dbReference type="EMBL" id="PWK28584.1"/>
    </source>
</evidence>
<dbReference type="Gene3D" id="2.30.130.60">
    <property type="match status" value="1"/>
</dbReference>
<proteinExistence type="inferred from homology"/>
<dbReference type="EMBL" id="QGGO01000003">
    <property type="protein sequence ID" value="PWK28584.1"/>
    <property type="molecule type" value="Genomic_DNA"/>
</dbReference>
<comment type="similarity">
    <text evidence="6">Belongs to the class I-like SAM-binding methyltransferase superfamily. RsmB/NOP family.</text>
</comment>
<accession>A0A316EGI5</accession>
<name>A0A316EGI5_9BACT</name>
<dbReference type="Pfam" id="PF17125">
    <property type="entry name" value="Methyltr_RsmF_N"/>
    <property type="match status" value="1"/>
</dbReference>
<feature type="active site" description="Nucleophile" evidence="6">
    <location>
        <position position="238"/>
    </location>
</feature>
<dbReference type="PANTHER" id="PTHR22807">
    <property type="entry name" value="NOP2 YEAST -RELATED NOL1/NOP2/FMU SUN DOMAIN-CONTAINING"/>
    <property type="match status" value="1"/>
</dbReference>
<evidence type="ECO:0000256" key="4">
    <source>
        <dbReference type="ARBA" id="ARBA00022691"/>
    </source>
</evidence>
<keyword evidence="5 6" id="KW-0694">RNA-binding</keyword>
<dbReference type="OrthoDB" id="9810297at2"/>
<reference evidence="8 9" key="1">
    <citation type="submission" date="2018-05" db="EMBL/GenBank/DDBJ databases">
        <title>Genomic Encyclopedia of Archaeal and Bacterial Type Strains, Phase II (KMG-II): from individual species to whole genera.</title>
        <authorList>
            <person name="Goeker M."/>
        </authorList>
    </citation>
    <scope>NUCLEOTIDE SEQUENCE [LARGE SCALE GENOMIC DNA]</scope>
    <source>
        <strain evidence="8 9">DSM 22214</strain>
    </source>
</reference>
<dbReference type="InterPro" id="IPR027391">
    <property type="entry name" value="Nol1_Nop2_Fmu_2"/>
</dbReference>
<gene>
    <name evidence="8" type="ORF">LV89_00788</name>
</gene>
<dbReference type="AlphaFoldDB" id="A0A316EGI5"/>
<dbReference type="InterPro" id="IPR029063">
    <property type="entry name" value="SAM-dependent_MTases_sf"/>
</dbReference>
<evidence type="ECO:0000256" key="3">
    <source>
        <dbReference type="ARBA" id="ARBA00022679"/>
    </source>
</evidence>
<evidence type="ECO:0000256" key="1">
    <source>
        <dbReference type="ARBA" id="ARBA00022490"/>
    </source>
</evidence>
<feature type="binding site" evidence="6">
    <location>
        <position position="141"/>
    </location>
    <ligand>
        <name>S-adenosyl-L-methionine</name>
        <dbReference type="ChEBI" id="CHEBI:59789"/>
    </ligand>
</feature>
<keyword evidence="2 6" id="KW-0489">Methyltransferase</keyword>
<dbReference type="InterPro" id="IPR001678">
    <property type="entry name" value="MeTrfase_RsmB-F_NOP2_dom"/>
</dbReference>
<dbReference type="PROSITE" id="PS51686">
    <property type="entry name" value="SAM_MT_RSMB_NOP"/>
    <property type="match status" value="1"/>
</dbReference>
<dbReference type="GO" id="GO:0003723">
    <property type="term" value="F:RNA binding"/>
    <property type="evidence" value="ECO:0007669"/>
    <property type="project" value="UniProtKB-UniRule"/>
</dbReference>
<dbReference type="PRINTS" id="PR02008">
    <property type="entry name" value="RCMTFAMILY"/>
</dbReference>
<evidence type="ECO:0000259" key="7">
    <source>
        <dbReference type="PROSITE" id="PS51686"/>
    </source>
</evidence>
<keyword evidence="1" id="KW-0963">Cytoplasm</keyword>
<dbReference type="SUPFAM" id="SSF53335">
    <property type="entry name" value="S-adenosyl-L-methionine-dependent methyltransferases"/>
    <property type="match status" value="1"/>
</dbReference>
<feature type="binding site" evidence="6">
    <location>
        <position position="168"/>
    </location>
    <ligand>
        <name>S-adenosyl-L-methionine</name>
        <dbReference type="ChEBI" id="CHEBI:59789"/>
    </ligand>
</feature>
<evidence type="ECO:0000313" key="9">
    <source>
        <dbReference type="Proteomes" id="UP000245489"/>
    </source>
</evidence>
<evidence type="ECO:0000256" key="5">
    <source>
        <dbReference type="ARBA" id="ARBA00022884"/>
    </source>
</evidence>
<protein>
    <submittedName>
        <fullName evidence="8">NOL1/NOP2/sun family putative RNA methylase</fullName>
    </submittedName>
</protein>
<evidence type="ECO:0000256" key="6">
    <source>
        <dbReference type="PROSITE-ProRule" id="PRU01023"/>
    </source>
</evidence>